<feature type="compositionally biased region" description="Basic and acidic residues" evidence="8">
    <location>
        <begin position="772"/>
        <end position="781"/>
    </location>
</feature>
<dbReference type="EMBL" id="KZ288215">
    <property type="protein sequence ID" value="PBC32688.1"/>
    <property type="molecule type" value="Genomic_DNA"/>
</dbReference>
<keyword evidence="4 5" id="KW-0949">S-adenosyl-L-methionine</keyword>
<accession>A0A2A3ELT9</accession>
<keyword evidence="7" id="KW-0175">Coiled coil</keyword>
<feature type="compositionally biased region" description="Low complexity" evidence="8">
    <location>
        <begin position="762"/>
        <end position="771"/>
    </location>
</feature>
<feature type="region of interest" description="Disordered" evidence="8">
    <location>
        <begin position="756"/>
        <end position="844"/>
    </location>
</feature>
<dbReference type="GO" id="GO:0008171">
    <property type="term" value="F:O-methyltransferase activity"/>
    <property type="evidence" value="ECO:0007669"/>
    <property type="project" value="UniProtKB-UniRule"/>
</dbReference>
<dbReference type="SUPFAM" id="SSF53335">
    <property type="entry name" value="S-adenosyl-L-methionine-dependent methyltransferases"/>
    <property type="match status" value="1"/>
</dbReference>
<dbReference type="CDD" id="cd02440">
    <property type="entry name" value="AdoMet_MTases"/>
    <property type="match status" value="1"/>
</dbReference>
<evidence type="ECO:0000256" key="2">
    <source>
        <dbReference type="ARBA" id="ARBA00022603"/>
    </source>
</evidence>
<feature type="domain" description="Bin3-type SAM" evidence="9">
    <location>
        <begin position="345"/>
        <end position="589"/>
    </location>
</feature>
<evidence type="ECO:0000313" key="10">
    <source>
        <dbReference type="EMBL" id="PBC32688.1"/>
    </source>
</evidence>
<dbReference type="GO" id="GO:0017069">
    <property type="term" value="F:snRNA binding"/>
    <property type="evidence" value="ECO:0007669"/>
    <property type="project" value="TreeGrafter"/>
</dbReference>
<dbReference type="InterPro" id="IPR010675">
    <property type="entry name" value="Bin3_C"/>
</dbReference>
<keyword evidence="11" id="KW-1185">Reference proteome</keyword>
<dbReference type="Gene3D" id="3.40.50.150">
    <property type="entry name" value="Vaccinia Virus protein VP39"/>
    <property type="match status" value="1"/>
</dbReference>
<keyword evidence="2 6" id="KW-0489">Methyltransferase</keyword>
<dbReference type="Pfam" id="PF13649">
    <property type="entry name" value="Methyltransf_25"/>
    <property type="match status" value="1"/>
</dbReference>
<dbReference type="GO" id="GO:0032259">
    <property type="term" value="P:methylation"/>
    <property type="evidence" value="ECO:0007669"/>
    <property type="project" value="UniProtKB-KW"/>
</dbReference>
<dbReference type="AlphaFoldDB" id="A0A2A3ELT9"/>
<evidence type="ECO:0000259" key="9">
    <source>
        <dbReference type="PROSITE" id="PS51515"/>
    </source>
</evidence>
<proteinExistence type="inferred from homology"/>
<dbReference type="Pfam" id="PF06859">
    <property type="entry name" value="Bin3"/>
    <property type="match status" value="1"/>
</dbReference>
<keyword evidence="3 6" id="KW-0808">Transferase</keyword>
<dbReference type="InterPro" id="IPR039772">
    <property type="entry name" value="Bin3-like"/>
</dbReference>
<dbReference type="Proteomes" id="UP000242457">
    <property type="component" value="Unassembled WGS sequence"/>
</dbReference>
<dbReference type="InterPro" id="IPR024160">
    <property type="entry name" value="BIN3_SAM-bd_dom"/>
</dbReference>
<gene>
    <name evidence="10" type="ORF">APICC_07896</name>
</gene>
<dbReference type="STRING" id="94128.A0A2A3ELT9"/>
<dbReference type="PANTHER" id="PTHR12315:SF0">
    <property type="entry name" value="7SK SNRNA METHYLPHOSPHATE CAPPING ENZYME"/>
    <property type="match status" value="1"/>
</dbReference>
<reference evidence="10 11" key="1">
    <citation type="submission" date="2014-07" db="EMBL/GenBank/DDBJ databases">
        <title>Genomic and transcriptomic analysis on Apis cerana provide comprehensive insights into honey bee biology.</title>
        <authorList>
            <person name="Diao Q."/>
            <person name="Sun L."/>
            <person name="Zheng H."/>
            <person name="Zheng H."/>
            <person name="Xu S."/>
            <person name="Wang S."/>
            <person name="Zeng Z."/>
            <person name="Hu F."/>
            <person name="Su S."/>
            <person name="Wu J."/>
        </authorList>
    </citation>
    <scope>NUCLEOTIDE SEQUENCE [LARGE SCALE GENOMIC DNA]</scope>
    <source>
        <tissue evidence="10">Pupae without intestine</tissue>
    </source>
</reference>
<feature type="compositionally biased region" description="Basic and acidic residues" evidence="8">
    <location>
        <begin position="251"/>
        <end position="287"/>
    </location>
</feature>
<evidence type="ECO:0000256" key="1">
    <source>
        <dbReference type="ARBA" id="ARBA00008361"/>
    </source>
</evidence>
<evidence type="ECO:0000256" key="3">
    <source>
        <dbReference type="ARBA" id="ARBA00022679"/>
    </source>
</evidence>
<feature type="region of interest" description="Disordered" evidence="8">
    <location>
        <begin position="175"/>
        <end position="209"/>
    </location>
</feature>
<feature type="compositionally biased region" description="Basic and acidic residues" evidence="8">
    <location>
        <begin position="802"/>
        <end position="818"/>
    </location>
</feature>
<dbReference type="EC" id="2.1.1.-" evidence="6"/>
<evidence type="ECO:0000256" key="5">
    <source>
        <dbReference type="PROSITE-ProRule" id="PRU00848"/>
    </source>
</evidence>
<sequence length="844" mass="96758">MEFEQSKRSSYSPSLMGAQRQFGAGFLNMSSAQVDRTTKVSQITKKENDKSRKTFNSSHKKHKHEDSRHFKFGRKRLQSFTSNGKFFPPYKRRKKEGAIIPPTKFLLGGNICDPLNLNSMQDEEINRAMNAVTPKSSPLPTPKHKKEVIEVIIPPNICDPLNLSNCNDNDEYEKQLISPTKKGSKRRNRKKKRASSGSGNDASDSIETKIKDCDGIDVAEPMEHSVSENVEIEQQQPSLNSPPINASSQVKESKPESPQKDKNKLRLKGLEEPKDKRLRKLDVKDKIVSPVIPQPGAWKPRPQHRPSQDKKKKQTMPKFREKDARYQYGNYNRYYGYRNSHNEMDTRLTVFAQRKHLFIGKDVLDIGCNIGHITLSVARDFSARSVTGIDIDRTLINIARKNIKHYVNCVQSPAGNEDSDHQDVNFFPISMPINYGPVDIPGFTKDKSHKGFPYNVNFVQGNYVLEDDSLLCTEQPQFDAILCLSITKWIHLNFGDAGLKQAFKRMYAQLRPSGVLILEPQGWSSYTKKKNLTERIYKNYQSIEFRPHNFTQYLLSSEVGFSKCEVLSIPPHPAKGFQRPIHLFTKADLSQDDFRKSMLNRQERRDEERRKLKEYERKLFKKEDAKEGNMSEISQQSNESMSQYDQLENVYAPSATPCYDTLGHNNDNQPPDASKMCYVDVNIENDKIETESQFESNITSASENVQLNNKSTIENQTLRKRNIETEDVATDVKKFKNVDGTFRSVTSEIERITEVKEEDTSKASVSISSSSRSEKEQRRNESNIQSTSIEKRHSSNHLNKSSNDEESRKDAKTEEWKELGNGLRSPCVKKQTERQHCELISDNT</sequence>
<dbReference type="GO" id="GO:0040031">
    <property type="term" value="P:snRNA modification"/>
    <property type="evidence" value="ECO:0007669"/>
    <property type="project" value="TreeGrafter"/>
</dbReference>
<feature type="compositionally biased region" description="Low complexity" evidence="8">
    <location>
        <begin position="195"/>
        <end position="205"/>
    </location>
</feature>
<feature type="compositionally biased region" description="Polar residues" evidence="8">
    <location>
        <begin position="232"/>
        <end position="250"/>
    </location>
</feature>
<feature type="region of interest" description="Disordered" evidence="8">
    <location>
        <begin position="227"/>
        <end position="323"/>
    </location>
</feature>
<dbReference type="OrthoDB" id="10017101at2759"/>
<feature type="compositionally biased region" description="Polar residues" evidence="8">
    <location>
        <begin position="32"/>
        <end position="43"/>
    </location>
</feature>
<dbReference type="PANTHER" id="PTHR12315">
    <property type="entry name" value="BICOID-INTERACTING PROTEIN RELATED"/>
    <property type="match status" value="1"/>
</dbReference>
<feature type="coiled-coil region" evidence="7">
    <location>
        <begin position="598"/>
        <end position="625"/>
    </location>
</feature>
<feature type="compositionally biased region" description="Basic and acidic residues" evidence="8">
    <location>
        <begin position="830"/>
        <end position="844"/>
    </location>
</feature>
<dbReference type="InterPro" id="IPR029063">
    <property type="entry name" value="SAM-dependent_MTases_sf"/>
</dbReference>
<dbReference type="GO" id="GO:0008173">
    <property type="term" value="F:RNA methyltransferase activity"/>
    <property type="evidence" value="ECO:0007669"/>
    <property type="project" value="UniProtKB-UniRule"/>
</dbReference>
<organism evidence="10 11">
    <name type="scientific">Apis cerana cerana</name>
    <name type="common">Oriental honeybee</name>
    <dbReference type="NCBI Taxonomy" id="94128"/>
    <lineage>
        <taxon>Eukaryota</taxon>
        <taxon>Metazoa</taxon>
        <taxon>Ecdysozoa</taxon>
        <taxon>Arthropoda</taxon>
        <taxon>Hexapoda</taxon>
        <taxon>Insecta</taxon>
        <taxon>Pterygota</taxon>
        <taxon>Neoptera</taxon>
        <taxon>Endopterygota</taxon>
        <taxon>Hymenoptera</taxon>
        <taxon>Apocrita</taxon>
        <taxon>Aculeata</taxon>
        <taxon>Apoidea</taxon>
        <taxon>Anthophila</taxon>
        <taxon>Apidae</taxon>
        <taxon>Apis</taxon>
    </lineage>
</organism>
<evidence type="ECO:0000256" key="6">
    <source>
        <dbReference type="RuleBase" id="RU367087"/>
    </source>
</evidence>
<evidence type="ECO:0000256" key="8">
    <source>
        <dbReference type="SAM" id="MobiDB-lite"/>
    </source>
</evidence>
<protein>
    <recommendedName>
        <fullName evidence="6">RNA methyltransferase</fullName>
        <ecNumber evidence="6">2.1.1.-</ecNumber>
    </recommendedName>
</protein>
<evidence type="ECO:0000313" key="11">
    <source>
        <dbReference type="Proteomes" id="UP000242457"/>
    </source>
</evidence>
<dbReference type="InterPro" id="IPR041698">
    <property type="entry name" value="Methyltransf_25"/>
</dbReference>
<evidence type="ECO:0000256" key="7">
    <source>
        <dbReference type="SAM" id="Coils"/>
    </source>
</evidence>
<name>A0A2A3ELT9_APICC</name>
<evidence type="ECO:0000256" key="4">
    <source>
        <dbReference type="ARBA" id="ARBA00022691"/>
    </source>
</evidence>
<comment type="similarity">
    <text evidence="1 6">Belongs to the methyltransferase superfamily.</text>
</comment>
<feature type="region of interest" description="Disordered" evidence="8">
    <location>
        <begin position="32"/>
        <end position="68"/>
    </location>
</feature>
<feature type="compositionally biased region" description="Basic residues" evidence="8">
    <location>
        <begin position="182"/>
        <end position="194"/>
    </location>
</feature>
<dbReference type="PROSITE" id="PS51515">
    <property type="entry name" value="BIN3_SAM"/>
    <property type="match status" value="1"/>
</dbReference>